<reference evidence="2 6" key="3">
    <citation type="submission" date="2017-04" db="EMBL/GenBank/DDBJ databases">
        <title>Kefir bacterial isolates.</title>
        <authorList>
            <person name="Kim Y."/>
            <person name="Blasche S."/>
            <person name="Patil K.R."/>
        </authorList>
    </citation>
    <scope>NUCLEOTIDE SEQUENCE [LARGE SCALE GENOMIC DNA]</scope>
    <source>
        <strain evidence="2 6">OG2</strain>
    </source>
</reference>
<dbReference type="Proteomes" id="UP000076612">
    <property type="component" value="Unassembled WGS sequence"/>
</dbReference>
<accession>A0A162ZU52</accession>
<evidence type="ECO:0000313" key="2">
    <source>
        <dbReference type="EMBL" id="PAK96544.1"/>
    </source>
</evidence>
<dbReference type="Proteomes" id="UP000216867">
    <property type="component" value="Unassembled WGS sequence"/>
</dbReference>
<evidence type="ECO:0000313" key="3">
    <source>
        <dbReference type="EMBL" id="QPS32891.1"/>
    </source>
</evidence>
<name>A0A162ZU52_9MICO</name>
<dbReference type="EMBL" id="CAACXN010000014">
    <property type="protein sequence ID" value="VEW12188.1"/>
    <property type="molecule type" value="Genomic_DNA"/>
</dbReference>
<dbReference type="STRING" id="33889.AVW13_02160"/>
<evidence type="ECO:0000313" key="6">
    <source>
        <dbReference type="Proteomes" id="UP000216867"/>
    </source>
</evidence>
<dbReference type="EMBL" id="LQQR01000023">
    <property type="protein sequence ID" value="KZE18249.1"/>
    <property type="molecule type" value="Genomic_DNA"/>
</dbReference>
<organism evidence="4 7">
    <name type="scientific">Brevibacterium casei</name>
    <dbReference type="NCBI Taxonomy" id="33889"/>
    <lineage>
        <taxon>Bacteria</taxon>
        <taxon>Bacillati</taxon>
        <taxon>Actinomycetota</taxon>
        <taxon>Actinomycetes</taxon>
        <taxon>Micrococcales</taxon>
        <taxon>Brevibacteriaceae</taxon>
        <taxon>Brevibacterium</taxon>
    </lineage>
</organism>
<proteinExistence type="predicted"/>
<evidence type="ECO:0000313" key="5">
    <source>
        <dbReference type="Proteomes" id="UP000076612"/>
    </source>
</evidence>
<sequence>MRRSVDRTTLAQALETGRITGEVATPRENNLEHIRRFLAGERQFDFGVELTREWDYDSVFALMVDRAGLRPDPAFTSGVDTISTKACIDALARLAGAIGDVARAGGTILFATGHPAGLLPVHMAIAEAAEAHGARIVRQVGQVSVPGIGGDCRELNRVWLWHLHGGTPHTHLAEPMHALLDDFDRRGEPRPDLIVADHGWAGAASARGLRTVGYADCNDPALFVAEDQGAIETTVPLDDDVNPYLYGPLIEFVLEQAGLDSAPSRETAASAR</sequence>
<dbReference type="GO" id="GO:0016787">
    <property type="term" value="F:hydrolase activity"/>
    <property type="evidence" value="ECO:0007669"/>
    <property type="project" value="UniProtKB-KW"/>
</dbReference>
<evidence type="ECO:0000313" key="7">
    <source>
        <dbReference type="Proteomes" id="UP000386281"/>
    </source>
</evidence>
<dbReference type="EC" id="3.1.3.-" evidence="4"/>
<dbReference type="Proteomes" id="UP000594979">
    <property type="component" value="Chromosome"/>
</dbReference>
<reference evidence="5" key="1">
    <citation type="submission" date="2016-01" db="EMBL/GenBank/DDBJ databases">
        <title>Draft genome of Chromobacterium sp. F49.</title>
        <authorList>
            <person name="Hong K.W."/>
        </authorList>
    </citation>
    <scope>NUCLEOTIDE SEQUENCE [LARGE SCALE GENOMIC DNA]</scope>
    <source>
        <strain evidence="5">M40</strain>
    </source>
</reference>
<gene>
    <name evidence="1" type="ORF">AVW13_02160</name>
    <name evidence="2" type="ORF">B8X04_04350</name>
    <name evidence="3" type="ORF">I6G59_13010</name>
    <name evidence="4" type="ORF">NCTC12391_01309</name>
</gene>
<evidence type="ECO:0000313" key="8">
    <source>
        <dbReference type="Proteomes" id="UP000594979"/>
    </source>
</evidence>
<dbReference type="Proteomes" id="UP000386281">
    <property type="component" value="Unassembled WGS sequence"/>
</dbReference>
<protein>
    <submittedName>
        <fullName evidence="3 4">Phosphatase</fullName>
        <ecNumber evidence="4">3.1.3.-</ecNumber>
    </submittedName>
    <submittedName>
        <fullName evidence="1">Taurine ABC transporter ATPase</fullName>
    </submittedName>
</protein>
<dbReference type="EMBL" id="NCWY01000003">
    <property type="protein sequence ID" value="PAK96544.1"/>
    <property type="molecule type" value="Genomic_DNA"/>
</dbReference>
<dbReference type="KEGG" id="bcau:I6G59_13010"/>
<reference evidence="3 8" key="5">
    <citation type="submission" date="2020-12" db="EMBL/GenBank/DDBJ databases">
        <title>FDA dAtabase for Regulatory Grade micrObial Sequences (FDA-ARGOS): Supporting development and validation of Infectious Disease Dx tests.</title>
        <authorList>
            <person name="Sproer C."/>
            <person name="Gronow S."/>
            <person name="Severitt S."/>
            <person name="Schroder I."/>
            <person name="Tallon L."/>
            <person name="Sadzewicz L."/>
            <person name="Zhao X."/>
            <person name="Boylan J."/>
            <person name="Ott S."/>
            <person name="Bowen H."/>
            <person name="Vavikolanu K."/>
            <person name="Mehta A."/>
            <person name="Aluvathingal J."/>
            <person name="Nadendla S."/>
            <person name="Lowell S."/>
            <person name="Myers T."/>
            <person name="Yan Y."/>
            <person name="Sichtig H."/>
        </authorList>
    </citation>
    <scope>NUCLEOTIDE SEQUENCE [LARGE SCALE GENOMIC DNA]</scope>
    <source>
        <strain evidence="3 8">FDAARGOS_902</strain>
    </source>
</reference>
<evidence type="ECO:0000313" key="4">
    <source>
        <dbReference type="EMBL" id="VEW12188.1"/>
    </source>
</evidence>
<dbReference type="InterPro" id="IPR031423">
    <property type="entry name" value="Phosphatase_SCO2771"/>
</dbReference>
<reference evidence="1" key="2">
    <citation type="submission" date="2016-01" db="EMBL/GenBank/DDBJ databases">
        <authorList>
            <person name="Hong K.W."/>
        </authorList>
    </citation>
    <scope>NUCLEOTIDE SEQUENCE</scope>
    <source>
        <strain evidence="1">M40</strain>
    </source>
</reference>
<evidence type="ECO:0000313" key="1">
    <source>
        <dbReference type="EMBL" id="KZE18249.1"/>
    </source>
</evidence>
<dbReference type="AlphaFoldDB" id="A0A162ZU52"/>
<keyword evidence="4" id="KW-0378">Hydrolase</keyword>
<dbReference type="Pfam" id="PF15698">
    <property type="entry name" value="Phosphatase"/>
    <property type="match status" value="1"/>
</dbReference>
<reference evidence="4 7" key="4">
    <citation type="submission" date="2019-02" db="EMBL/GenBank/DDBJ databases">
        <authorList>
            <consortium name="Pathogen Informatics"/>
        </authorList>
    </citation>
    <scope>NUCLEOTIDE SEQUENCE [LARGE SCALE GENOMIC DNA]</scope>
    <source>
        <strain evidence="4 7">3012STDY7078520</strain>
    </source>
</reference>
<dbReference type="EMBL" id="CP065682">
    <property type="protein sequence ID" value="QPS32891.1"/>
    <property type="molecule type" value="Genomic_DNA"/>
</dbReference>